<gene>
    <name evidence="2" type="ORF">PCOR1329_LOCUS33036</name>
</gene>
<organism evidence="2 3">
    <name type="scientific">Prorocentrum cordatum</name>
    <dbReference type="NCBI Taxonomy" id="2364126"/>
    <lineage>
        <taxon>Eukaryota</taxon>
        <taxon>Sar</taxon>
        <taxon>Alveolata</taxon>
        <taxon>Dinophyceae</taxon>
        <taxon>Prorocentrales</taxon>
        <taxon>Prorocentraceae</taxon>
        <taxon>Prorocentrum</taxon>
    </lineage>
</organism>
<protein>
    <submittedName>
        <fullName evidence="2">Uncharacterized protein</fullName>
    </submittedName>
</protein>
<feature type="compositionally biased region" description="Basic and acidic residues" evidence="1">
    <location>
        <begin position="21"/>
        <end position="31"/>
    </location>
</feature>
<keyword evidence="3" id="KW-1185">Reference proteome</keyword>
<accession>A0ABN9SVP8</accession>
<dbReference type="EMBL" id="CAUYUJ010013670">
    <property type="protein sequence ID" value="CAK0836595.1"/>
    <property type="molecule type" value="Genomic_DNA"/>
</dbReference>
<sequence>MWPRSATLSVWTGSFAQSLRGRDPCHGDGQKHARRPSALSCRARQRISGMHCAEVPREDRGDAKTRSQLLAVLPLESFPDPTSPIQDEPCGHRALFLFLPSSRRGSVQVAYCRRQDARCSRQESNM</sequence>
<evidence type="ECO:0000313" key="3">
    <source>
        <dbReference type="Proteomes" id="UP001189429"/>
    </source>
</evidence>
<comment type="caution">
    <text evidence="2">The sequence shown here is derived from an EMBL/GenBank/DDBJ whole genome shotgun (WGS) entry which is preliminary data.</text>
</comment>
<proteinExistence type="predicted"/>
<feature type="region of interest" description="Disordered" evidence="1">
    <location>
        <begin position="21"/>
        <end position="40"/>
    </location>
</feature>
<evidence type="ECO:0000313" key="2">
    <source>
        <dbReference type="EMBL" id="CAK0836595.1"/>
    </source>
</evidence>
<reference evidence="2" key="1">
    <citation type="submission" date="2023-10" db="EMBL/GenBank/DDBJ databases">
        <authorList>
            <person name="Chen Y."/>
            <person name="Shah S."/>
            <person name="Dougan E. K."/>
            <person name="Thang M."/>
            <person name="Chan C."/>
        </authorList>
    </citation>
    <scope>NUCLEOTIDE SEQUENCE [LARGE SCALE GENOMIC DNA]</scope>
</reference>
<evidence type="ECO:0000256" key="1">
    <source>
        <dbReference type="SAM" id="MobiDB-lite"/>
    </source>
</evidence>
<name>A0ABN9SVP8_9DINO</name>
<dbReference type="Proteomes" id="UP001189429">
    <property type="component" value="Unassembled WGS sequence"/>
</dbReference>